<evidence type="ECO:0000313" key="1">
    <source>
        <dbReference type="EMBL" id="SUG14768.1"/>
    </source>
</evidence>
<sequence length="340" mass="38301">MGTVTFDWQAFSALYPEFSAVGQVSAAAMFGKATTLYLDNTDDSPVTDLNEREQLLFLLVAHLCSLRGLGSGKMDRPDWWDVSPVRRRVQFPSPWTIAAVTMRHGGISRHLTALITGRRRRRTVQWSMYRRFTFALSWALLPERQTMVNKVTGGRQFRQKLKQVAADLSSGKKLKVGFLEGATYPDGTPVAYIAAIQEFGGSAVIPAREQTLHFRYNEKTGEIGHRFVKAGKGNFAQDVVIPEHTVTIPPRPFFRKMIEHKSPEWGEKMATLLRTNDFDTATALVYMGEHIKGQLQMFIRDWESPPNAASTVRQKGFNNPLIETGHMMNSVDYSVDGSKK</sequence>
<accession>A0A379S604</accession>
<gene>
    <name evidence="1" type="ORF">NCTC7295_02414</name>
</gene>
<dbReference type="Proteomes" id="UP000254124">
    <property type="component" value="Unassembled WGS sequence"/>
</dbReference>
<dbReference type="EMBL" id="UGWZ01000001">
    <property type="protein sequence ID" value="SUG14768.1"/>
    <property type="molecule type" value="Genomic_DNA"/>
</dbReference>
<reference evidence="1 2" key="1">
    <citation type="submission" date="2018-06" db="EMBL/GenBank/DDBJ databases">
        <authorList>
            <consortium name="Pathogen Informatics"/>
            <person name="Doyle S."/>
        </authorList>
    </citation>
    <scope>NUCLEOTIDE SEQUENCE [LARGE SCALE GENOMIC DNA]</scope>
    <source>
        <strain evidence="1 2">NCTC7295</strain>
    </source>
</reference>
<proteinExistence type="predicted"/>
<dbReference type="AlphaFoldDB" id="A0A379S604"/>
<organism evidence="1 2">
    <name type="scientific">Salmonella enterica subsp. arizonae</name>
    <dbReference type="NCBI Taxonomy" id="59203"/>
    <lineage>
        <taxon>Bacteria</taxon>
        <taxon>Pseudomonadati</taxon>
        <taxon>Pseudomonadota</taxon>
        <taxon>Gammaproteobacteria</taxon>
        <taxon>Enterobacterales</taxon>
        <taxon>Enterobacteriaceae</taxon>
        <taxon>Salmonella</taxon>
    </lineage>
</organism>
<evidence type="ECO:0000313" key="2">
    <source>
        <dbReference type="Proteomes" id="UP000254124"/>
    </source>
</evidence>
<name>A0A379S604_SALER</name>
<protein>
    <submittedName>
        <fullName evidence="1">Mu-like prophage protein gpG</fullName>
    </submittedName>
</protein>